<evidence type="ECO:0000256" key="2">
    <source>
        <dbReference type="SAM" id="Phobius"/>
    </source>
</evidence>
<accession>A0AAD7F2X0</accession>
<sequence>MSDRDLYSRLLLAKGHGYPLSYPQPLDDLPPESSAEGIQIGDVGVLTSDGGFDPLFNICRLAQDDRNRFGVPAGFETVHLRPGDVSSRRVFHRPGSHVSNTRVNKRRLDVDTDLDNVFLPLGAGAAVELSTVSKQAAVLLLPDGASRINLRFLDIFRQQALRHAQRWYAFVKSLGYMVENGELYLVTGLDNSSSWIVGAAETESQDCNISLKLKAAQIGSAGASYAWQWETSGAFADSGPRRPPGEDPSTQNQTVFLRGFRIAIRSVAWTKISQAIPVVDSKRFTFFSRAWFNSFVQPRSLGSIAGSPNTGQHSSQTEESDAVEFPPATTRPYHPADAINNYLLNAPSVHGSKDMIAAVTHDDEWMSAIAEHETTLLAEAELIKRIEARCTIHFAYGGVYFLCNAAKPLRASSALILLYPLAAVLCTLLIIPILKDAPSTIISTI</sequence>
<keyword evidence="2" id="KW-1133">Transmembrane helix</keyword>
<dbReference type="AlphaFoldDB" id="A0AAD7F2X0"/>
<feature type="region of interest" description="Disordered" evidence="1">
    <location>
        <begin position="303"/>
        <end position="328"/>
    </location>
</feature>
<organism evidence="3 4">
    <name type="scientific">Mycena albidolilacea</name>
    <dbReference type="NCBI Taxonomy" id="1033008"/>
    <lineage>
        <taxon>Eukaryota</taxon>
        <taxon>Fungi</taxon>
        <taxon>Dikarya</taxon>
        <taxon>Basidiomycota</taxon>
        <taxon>Agaricomycotina</taxon>
        <taxon>Agaricomycetes</taxon>
        <taxon>Agaricomycetidae</taxon>
        <taxon>Agaricales</taxon>
        <taxon>Marasmiineae</taxon>
        <taxon>Mycenaceae</taxon>
        <taxon>Mycena</taxon>
    </lineage>
</organism>
<feature type="compositionally biased region" description="Polar residues" evidence="1">
    <location>
        <begin position="306"/>
        <end position="317"/>
    </location>
</feature>
<proteinExistence type="predicted"/>
<protein>
    <submittedName>
        <fullName evidence="3">Uncharacterized protein</fullName>
    </submittedName>
</protein>
<reference evidence="3" key="1">
    <citation type="submission" date="2023-03" db="EMBL/GenBank/DDBJ databases">
        <title>Massive genome expansion in bonnet fungi (Mycena s.s.) driven by repeated elements and novel gene families across ecological guilds.</title>
        <authorList>
            <consortium name="Lawrence Berkeley National Laboratory"/>
            <person name="Harder C.B."/>
            <person name="Miyauchi S."/>
            <person name="Viragh M."/>
            <person name="Kuo A."/>
            <person name="Thoen E."/>
            <person name="Andreopoulos B."/>
            <person name="Lu D."/>
            <person name="Skrede I."/>
            <person name="Drula E."/>
            <person name="Henrissat B."/>
            <person name="Morin E."/>
            <person name="Kohler A."/>
            <person name="Barry K."/>
            <person name="LaButti K."/>
            <person name="Morin E."/>
            <person name="Salamov A."/>
            <person name="Lipzen A."/>
            <person name="Mereny Z."/>
            <person name="Hegedus B."/>
            <person name="Baldrian P."/>
            <person name="Stursova M."/>
            <person name="Weitz H."/>
            <person name="Taylor A."/>
            <person name="Grigoriev I.V."/>
            <person name="Nagy L.G."/>
            <person name="Martin F."/>
            <person name="Kauserud H."/>
        </authorList>
    </citation>
    <scope>NUCLEOTIDE SEQUENCE</scope>
    <source>
        <strain evidence="3">CBHHK002</strain>
    </source>
</reference>
<dbReference type="Proteomes" id="UP001218218">
    <property type="component" value="Unassembled WGS sequence"/>
</dbReference>
<evidence type="ECO:0000256" key="1">
    <source>
        <dbReference type="SAM" id="MobiDB-lite"/>
    </source>
</evidence>
<feature type="non-terminal residue" evidence="3">
    <location>
        <position position="445"/>
    </location>
</feature>
<name>A0AAD7F2X0_9AGAR</name>
<gene>
    <name evidence="3" type="ORF">DFH08DRAFT_763368</name>
</gene>
<keyword evidence="2" id="KW-0472">Membrane</keyword>
<dbReference type="EMBL" id="JARIHO010000002">
    <property type="protein sequence ID" value="KAJ7366214.1"/>
    <property type="molecule type" value="Genomic_DNA"/>
</dbReference>
<comment type="caution">
    <text evidence="3">The sequence shown here is derived from an EMBL/GenBank/DDBJ whole genome shotgun (WGS) entry which is preliminary data.</text>
</comment>
<keyword evidence="2" id="KW-0812">Transmembrane</keyword>
<keyword evidence="4" id="KW-1185">Reference proteome</keyword>
<evidence type="ECO:0000313" key="3">
    <source>
        <dbReference type="EMBL" id="KAJ7366214.1"/>
    </source>
</evidence>
<evidence type="ECO:0000313" key="4">
    <source>
        <dbReference type="Proteomes" id="UP001218218"/>
    </source>
</evidence>
<feature type="transmembrane region" description="Helical" evidence="2">
    <location>
        <begin position="414"/>
        <end position="434"/>
    </location>
</feature>